<dbReference type="AlphaFoldDB" id="A0A9R1ABJ5"/>
<dbReference type="PANTHER" id="PTHR32141:SF80">
    <property type="entry name" value="F-BOX DOMAIN-CONTAINING PROTEIN"/>
    <property type="match status" value="1"/>
</dbReference>
<dbReference type="InterPro" id="IPR006566">
    <property type="entry name" value="FBD"/>
</dbReference>
<dbReference type="Pfam" id="PF24758">
    <property type="entry name" value="LRR_At5g56370"/>
    <property type="match status" value="1"/>
</dbReference>
<evidence type="ECO:0000313" key="4">
    <source>
        <dbReference type="EMBL" id="VAI91691.1"/>
    </source>
</evidence>
<dbReference type="Pfam" id="PF08387">
    <property type="entry name" value="FBD"/>
    <property type="match status" value="1"/>
</dbReference>
<proteinExistence type="predicted"/>
<organism evidence="4 5">
    <name type="scientific">Triticum turgidum subsp. durum</name>
    <name type="common">Durum wheat</name>
    <name type="synonym">Triticum durum</name>
    <dbReference type="NCBI Taxonomy" id="4567"/>
    <lineage>
        <taxon>Eukaryota</taxon>
        <taxon>Viridiplantae</taxon>
        <taxon>Streptophyta</taxon>
        <taxon>Embryophyta</taxon>
        <taxon>Tracheophyta</taxon>
        <taxon>Spermatophyta</taxon>
        <taxon>Magnoliopsida</taxon>
        <taxon>Liliopsida</taxon>
        <taxon>Poales</taxon>
        <taxon>Poaceae</taxon>
        <taxon>BOP clade</taxon>
        <taxon>Pooideae</taxon>
        <taxon>Triticodae</taxon>
        <taxon>Triticeae</taxon>
        <taxon>Triticinae</taxon>
        <taxon>Triticum</taxon>
    </lineage>
</organism>
<evidence type="ECO:0000256" key="1">
    <source>
        <dbReference type="SAM" id="MobiDB-lite"/>
    </source>
</evidence>
<feature type="domain" description="F-box/LRR-repeat protein 15/At3g58940/PEG3-like LRR" evidence="3">
    <location>
        <begin position="70"/>
        <end position="179"/>
    </location>
</feature>
<dbReference type="EMBL" id="LT934124">
    <property type="protein sequence ID" value="VAI91691.1"/>
    <property type="molecule type" value="Genomic_DNA"/>
</dbReference>
<dbReference type="InterPro" id="IPR055411">
    <property type="entry name" value="LRR_FXL15/At3g58940/PEG3-like"/>
</dbReference>
<gene>
    <name evidence="4" type="ORF">TRITD_7Bv1G189840</name>
</gene>
<feature type="compositionally biased region" description="Pro residues" evidence="1">
    <location>
        <begin position="45"/>
        <end position="54"/>
    </location>
</feature>
<feature type="region of interest" description="Disordered" evidence="1">
    <location>
        <begin position="45"/>
        <end position="81"/>
    </location>
</feature>
<dbReference type="InterPro" id="IPR055302">
    <property type="entry name" value="F-box_dom-containing"/>
</dbReference>
<feature type="domain" description="FBD" evidence="2">
    <location>
        <begin position="243"/>
        <end position="284"/>
    </location>
</feature>
<evidence type="ECO:0000259" key="2">
    <source>
        <dbReference type="Pfam" id="PF08387"/>
    </source>
</evidence>
<evidence type="ECO:0000259" key="3">
    <source>
        <dbReference type="Pfam" id="PF24758"/>
    </source>
</evidence>
<feature type="compositionally biased region" description="Basic residues" evidence="1">
    <location>
        <begin position="19"/>
        <end position="29"/>
    </location>
</feature>
<dbReference type="Gramene" id="TRITD7Bv1G189840.8">
    <property type="protein sequence ID" value="TRITD7Bv1G189840.8"/>
    <property type="gene ID" value="TRITD7Bv1G189840"/>
</dbReference>
<evidence type="ECO:0008006" key="6">
    <source>
        <dbReference type="Google" id="ProtNLM"/>
    </source>
</evidence>
<evidence type="ECO:0000313" key="5">
    <source>
        <dbReference type="Proteomes" id="UP000324705"/>
    </source>
</evidence>
<feature type="region of interest" description="Disordered" evidence="1">
    <location>
        <begin position="1"/>
        <end position="29"/>
    </location>
</feature>
<dbReference type="PANTHER" id="PTHR32141">
    <property type="match status" value="1"/>
</dbReference>
<dbReference type="Proteomes" id="UP000324705">
    <property type="component" value="Chromosome 7B"/>
</dbReference>
<name>A0A9R1ABJ5_TRITD</name>
<accession>A0A9R1ABJ5</accession>
<sequence length="345" mass="39249">MAPLVERRASQPRGPRPTPRPRRPHPHLLRLPRCRLRGNLQASWPRPPILLPRPLPRRPPRPGGELVPLPSPRQASGAPSALRSAPTLLAAKISSCVLPREMVPSMGFDLLQRLSLISVYISADVFRGLLPACHALESLHMSNVLGTRCLHVRSPTLRSICFRDTSGKVELVIEDAPRLVISSAGSGNSMYTVKILALRCSGYELDGVLNILRRFPCLEKLYVIFHKHKEMDKKIEPQYDRLHPIECLQTHLKTVVFEVFMSHDKQLEFAKFFVLNAEVLKKIEFDGIYGAYNSISLAYQHRLLRVENRASRDAQFEFRSRHRNTAIHLHRHVHDLSVADPFEQP</sequence>
<protein>
    <recommendedName>
        <fullName evidence="6">FBD domain-containing protein</fullName>
    </recommendedName>
</protein>
<keyword evidence="5" id="KW-1185">Reference proteome</keyword>
<reference evidence="4 5" key="1">
    <citation type="submission" date="2017-09" db="EMBL/GenBank/DDBJ databases">
        <authorList>
            <consortium name="International Durum Wheat Genome Sequencing Consortium (IDWGSC)"/>
            <person name="Milanesi L."/>
        </authorList>
    </citation>
    <scope>NUCLEOTIDE SEQUENCE [LARGE SCALE GENOMIC DNA]</scope>
    <source>
        <strain evidence="5">cv. Svevo</strain>
    </source>
</reference>